<name>A0A410G2I7_9FLAO</name>
<dbReference type="InterPro" id="IPR046748">
    <property type="entry name" value="HipA_2"/>
</dbReference>
<reference evidence="2 3" key="1">
    <citation type="submission" date="2019-01" db="EMBL/GenBank/DDBJ databases">
        <title>Complete genome sequencing of Aequorivita sp. H23M31.</title>
        <authorList>
            <person name="Bae J.-W."/>
        </authorList>
    </citation>
    <scope>NUCLEOTIDE SEQUENCE [LARGE SCALE GENOMIC DNA]</scope>
    <source>
        <strain evidence="2 3">H23M31</strain>
    </source>
</reference>
<accession>A0A410G2I7</accession>
<keyword evidence="2" id="KW-0808">Transferase</keyword>
<keyword evidence="3" id="KW-1185">Reference proteome</keyword>
<dbReference type="GO" id="GO:0008483">
    <property type="term" value="F:transaminase activity"/>
    <property type="evidence" value="ECO:0007669"/>
    <property type="project" value="UniProtKB-KW"/>
</dbReference>
<feature type="domain" description="HipA-like kinase" evidence="1">
    <location>
        <begin position="17"/>
        <end position="239"/>
    </location>
</feature>
<keyword evidence="2" id="KW-0032">Aminotransferase</keyword>
<sequence length="265" mass="30244">MSNNKIELRTINVTRYITPLREGGSLPALAEGNDDFKYVLKFRGAGHGVKALIAELLGGEIARTLGLRVPELVFANLDEAFGRSEGDEEIQDLLKGSQGLNLALHFLSGALTFDPVVTQIDEEPASKIVWLDAFTTNIDRTVKNTNMLIWHKELWLIDHGATFYFHHSWDNWEKAAKSPFPYIKDHVLLPQASKVDELNDEMISLLNDEKLKEITDLIPVDWMQWEDSDLTPEEIRNVYLQFLILRRDSAQNFVTQIRDARKTLV</sequence>
<dbReference type="OrthoDB" id="9786330at2"/>
<gene>
    <name evidence="2" type="ORF">EI546_06965</name>
</gene>
<evidence type="ECO:0000313" key="2">
    <source>
        <dbReference type="EMBL" id="QAA81482.1"/>
    </source>
</evidence>
<organism evidence="2 3">
    <name type="scientific">Aequorivita ciconiae</name>
    <dbReference type="NCBI Taxonomy" id="2494375"/>
    <lineage>
        <taxon>Bacteria</taxon>
        <taxon>Pseudomonadati</taxon>
        <taxon>Bacteroidota</taxon>
        <taxon>Flavobacteriia</taxon>
        <taxon>Flavobacteriales</taxon>
        <taxon>Flavobacteriaceae</taxon>
        <taxon>Aequorivita</taxon>
    </lineage>
</organism>
<protein>
    <submittedName>
        <fullName evidence="2">Aminotransferase class I and II</fullName>
    </submittedName>
</protein>
<dbReference type="Pfam" id="PF20613">
    <property type="entry name" value="HipA_2"/>
    <property type="match status" value="1"/>
</dbReference>
<dbReference type="KEGG" id="aev:EI546_06965"/>
<proteinExistence type="predicted"/>
<dbReference type="RefSeq" id="WP_128249870.1">
    <property type="nucleotide sequence ID" value="NZ_CP034951.1"/>
</dbReference>
<dbReference type="AlphaFoldDB" id="A0A410G2I7"/>
<evidence type="ECO:0000313" key="3">
    <source>
        <dbReference type="Proteomes" id="UP000285517"/>
    </source>
</evidence>
<dbReference type="EMBL" id="CP034951">
    <property type="protein sequence ID" value="QAA81482.1"/>
    <property type="molecule type" value="Genomic_DNA"/>
</dbReference>
<evidence type="ECO:0000259" key="1">
    <source>
        <dbReference type="Pfam" id="PF20613"/>
    </source>
</evidence>
<dbReference type="Proteomes" id="UP000285517">
    <property type="component" value="Chromosome"/>
</dbReference>